<evidence type="ECO:0000256" key="1">
    <source>
        <dbReference type="SAM" id="MobiDB-lite"/>
    </source>
</evidence>
<proteinExistence type="predicted"/>
<name>A0ABZ1CPL4_9TREE</name>
<feature type="compositionally biased region" description="Basic and acidic residues" evidence="1">
    <location>
        <begin position="119"/>
        <end position="140"/>
    </location>
</feature>
<evidence type="ECO:0000313" key="2">
    <source>
        <dbReference type="EMBL" id="WRT63618.1"/>
    </source>
</evidence>
<feature type="compositionally biased region" description="Polar residues" evidence="1">
    <location>
        <begin position="105"/>
        <end position="118"/>
    </location>
</feature>
<sequence>MSRRLQLSELDDADLPSTVPAVHVGSRGSVSIGSSQLRTGGIPEQCNGLSIDDFTVSWKDDTGKSWTAQLTEIEELRNRVGAKAANGDSATRSTPLDSSIPAVPSSPSLSRTLQPSSPRESREPMVSMESRESRVQRPLREQISAIETSRPASPAHSQRSSRPAQTFTEAQAAMFFNLGPWPPTSSRADIVIEGAVSKGNERQINDGSTVNQTKDTLSEIVPGNNSVGPDSQMDGFVFVKGHKEESEDEAWDIV</sequence>
<feature type="region of interest" description="Disordered" evidence="1">
    <location>
        <begin position="81"/>
        <end position="165"/>
    </location>
</feature>
<feature type="compositionally biased region" description="Polar residues" evidence="1">
    <location>
        <begin position="88"/>
        <end position="97"/>
    </location>
</feature>
<dbReference type="RefSeq" id="XP_062788358.1">
    <property type="nucleotide sequence ID" value="XM_062932307.1"/>
</dbReference>
<dbReference type="GeneID" id="87952672"/>
<organism evidence="2 3">
    <name type="scientific">Kwoniella shivajii</name>
    <dbReference type="NCBI Taxonomy" id="564305"/>
    <lineage>
        <taxon>Eukaryota</taxon>
        <taxon>Fungi</taxon>
        <taxon>Dikarya</taxon>
        <taxon>Basidiomycota</taxon>
        <taxon>Agaricomycotina</taxon>
        <taxon>Tremellomycetes</taxon>
        <taxon>Tremellales</taxon>
        <taxon>Cryptococcaceae</taxon>
        <taxon>Kwoniella</taxon>
    </lineage>
</organism>
<reference evidence="2 3" key="1">
    <citation type="submission" date="2024-01" db="EMBL/GenBank/DDBJ databases">
        <title>Comparative genomics of Cryptococcus and Kwoniella reveals pathogenesis evolution and contrasting modes of karyotype evolution via chromosome fusion or intercentromeric recombination.</title>
        <authorList>
            <person name="Coelho M.A."/>
            <person name="David-Palma M."/>
            <person name="Shea T."/>
            <person name="Bowers K."/>
            <person name="McGinley-Smith S."/>
            <person name="Mohammad A.W."/>
            <person name="Gnirke A."/>
            <person name="Yurkov A.M."/>
            <person name="Nowrousian M."/>
            <person name="Sun S."/>
            <person name="Cuomo C.A."/>
            <person name="Heitman J."/>
        </authorList>
    </citation>
    <scope>NUCLEOTIDE SEQUENCE [LARGE SCALE GENOMIC DNA]</scope>
    <source>
        <strain evidence="2">CBS 11374</strain>
    </source>
</reference>
<protein>
    <submittedName>
        <fullName evidence="2">Uncharacterized protein</fullName>
    </submittedName>
</protein>
<dbReference type="Proteomes" id="UP001329825">
    <property type="component" value="Chromosome 1"/>
</dbReference>
<feature type="compositionally biased region" description="Polar residues" evidence="1">
    <location>
        <begin position="205"/>
        <end position="215"/>
    </location>
</feature>
<feature type="compositionally biased region" description="Polar residues" evidence="1">
    <location>
        <begin position="145"/>
        <end position="165"/>
    </location>
</feature>
<accession>A0ABZ1CPL4</accession>
<feature type="region of interest" description="Disordered" evidence="1">
    <location>
        <begin position="201"/>
        <end position="234"/>
    </location>
</feature>
<keyword evidence="3" id="KW-1185">Reference proteome</keyword>
<dbReference type="EMBL" id="CP141881">
    <property type="protein sequence ID" value="WRT63618.1"/>
    <property type="molecule type" value="Genomic_DNA"/>
</dbReference>
<evidence type="ECO:0000313" key="3">
    <source>
        <dbReference type="Proteomes" id="UP001329825"/>
    </source>
</evidence>
<gene>
    <name evidence="2" type="ORF">IL334_000541</name>
</gene>